<comment type="caution">
    <text evidence="1">The sequence shown here is derived from an EMBL/GenBank/DDBJ whole genome shotgun (WGS) entry which is preliminary data.</text>
</comment>
<dbReference type="Proteomes" id="UP000289738">
    <property type="component" value="Chromosome B04"/>
</dbReference>
<name>A0A444ZK67_ARAHY</name>
<dbReference type="EMBL" id="SDMP01000014">
    <property type="protein sequence ID" value="RYR14566.1"/>
    <property type="molecule type" value="Genomic_DNA"/>
</dbReference>
<proteinExistence type="predicted"/>
<reference evidence="1 2" key="1">
    <citation type="submission" date="2019-01" db="EMBL/GenBank/DDBJ databases">
        <title>Sequencing of cultivated peanut Arachis hypogaea provides insights into genome evolution and oil improvement.</title>
        <authorList>
            <person name="Chen X."/>
        </authorList>
    </citation>
    <scope>NUCLEOTIDE SEQUENCE [LARGE SCALE GENOMIC DNA]</scope>
    <source>
        <strain evidence="2">cv. Fuhuasheng</strain>
        <tissue evidence="1">Leaves</tissue>
    </source>
</reference>
<dbReference type="AlphaFoldDB" id="A0A444ZK67"/>
<evidence type="ECO:0000313" key="2">
    <source>
        <dbReference type="Proteomes" id="UP000289738"/>
    </source>
</evidence>
<accession>A0A444ZK67</accession>
<gene>
    <name evidence="1" type="ORF">Ahy_B04g071176</name>
</gene>
<keyword evidence="2" id="KW-1185">Reference proteome</keyword>
<sequence>MAMTCMAMNIGADYNSCDTTAQGMTEKSEVENYKSSNELNCTNHCFGYLHNMIPNSNPKYEQFNNLKSEATIPTKDMEGVLAEILQFYRTCSEMNNVQSQIDQFTYKQYIVSDCKNEAANIIGDSKNHSMQRSNYLVTSGTFGSIANVSENEDLNINNTNKDSTLQEKRNHENSECGCSSGQSRKCSDTRCSDTSQQLQNLGGYLPEHLNNIQFADMEVGHDYSFLSPDYDFGLLEEKKLLDVCFSRRRSRS</sequence>
<evidence type="ECO:0000313" key="1">
    <source>
        <dbReference type="EMBL" id="RYR14566.1"/>
    </source>
</evidence>
<protein>
    <submittedName>
        <fullName evidence="1">Uncharacterized protein</fullName>
    </submittedName>
</protein>
<organism evidence="1 2">
    <name type="scientific">Arachis hypogaea</name>
    <name type="common">Peanut</name>
    <dbReference type="NCBI Taxonomy" id="3818"/>
    <lineage>
        <taxon>Eukaryota</taxon>
        <taxon>Viridiplantae</taxon>
        <taxon>Streptophyta</taxon>
        <taxon>Embryophyta</taxon>
        <taxon>Tracheophyta</taxon>
        <taxon>Spermatophyta</taxon>
        <taxon>Magnoliopsida</taxon>
        <taxon>eudicotyledons</taxon>
        <taxon>Gunneridae</taxon>
        <taxon>Pentapetalae</taxon>
        <taxon>rosids</taxon>
        <taxon>fabids</taxon>
        <taxon>Fabales</taxon>
        <taxon>Fabaceae</taxon>
        <taxon>Papilionoideae</taxon>
        <taxon>50 kb inversion clade</taxon>
        <taxon>dalbergioids sensu lato</taxon>
        <taxon>Dalbergieae</taxon>
        <taxon>Pterocarpus clade</taxon>
        <taxon>Arachis</taxon>
    </lineage>
</organism>